<comment type="caution">
    <text evidence="3">The sequence shown here is derived from an EMBL/GenBank/DDBJ whole genome shotgun (WGS) entry which is preliminary data.</text>
</comment>
<organism evidence="3 4">
    <name type="scientific">Barrientosiimonas humi</name>
    <dbReference type="NCBI Taxonomy" id="999931"/>
    <lineage>
        <taxon>Bacteria</taxon>
        <taxon>Bacillati</taxon>
        <taxon>Actinomycetota</taxon>
        <taxon>Actinomycetes</taxon>
        <taxon>Micrococcales</taxon>
        <taxon>Dermacoccaceae</taxon>
        <taxon>Barrientosiimonas</taxon>
    </lineage>
</organism>
<evidence type="ECO:0000313" key="4">
    <source>
        <dbReference type="Proteomes" id="UP000318336"/>
    </source>
</evidence>
<dbReference type="Gene3D" id="3.30.2320.10">
    <property type="entry name" value="hypothetical protein PF0899 domain"/>
    <property type="match status" value="1"/>
</dbReference>
<dbReference type="SUPFAM" id="SSF56563">
    <property type="entry name" value="Major capsid protein gp5"/>
    <property type="match status" value="1"/>
</dbReference>
<dbReference type="Gene3D" id="3.30.2400.10">
    <property type="entry name" value="Major capsid protein gp5"/>
    <property type="match status" value="1"/>
</dbReference>
<feature type="domain" description="Phage capsid-like C-terminal" evidence="2">
    <location>
        <begin position="10"/>
        <end position="271"/>
    </location>
</feature>
<dbReference type="Proteomes" id="UP000318336">
    <property type="component" value="Unassembled WGS sequence"/>
</dbReference>
<dbReference type="InterPro" id="IPR024455">
    <property type="entry name" value="Phage_capsid"/>
</dbReference>
<gene>
    <name evidence="3" type="ORF">FB554_1357</name>
</gene>
<evidence type="ECO:0000313" key="3">
    <source>
        <dbReference type="EMBL" id="TQL33219.1"/>
    </source>
</evidence>
<sequence>MLTTSNANAIVPDTRGQLLIQSVAEKSIAAQVATVVNIATHDFRLPRVTKDPTAAWTAEGEEIVPSDMTIDEVASTPSKVAGLSIITRELANDSSPAATEAIGQGLAREIARQVDRAFFGDLPAPAPKGLYSVAGKSTVATSSGYTNIDPFIEALTMAEVVGAKLTAFVTSPLTALALAKLKKGTSSNEPLLAADPSVPTGRVIQGVPLFVTPFIEDGSVWGIPKDHAFLLIRENAKIETDGSVFFTSDRVAVKGTMRVGTLFPHEAAIVHVPAAQPAG</sequence>
<accession>A0A542XBK1</accession>
<keyword evidence="4" id="KW-1185">Reference proteome</keyword>
<dbReference type="RefSeq" id="WP_142005262.1">
    <property type="nucleotide sequence ID" value="NZ_CAJTBP010000001.1"/>
</dbReference>
<evidence type="ECO:0000256" key="1">
    <source>
        <dbReference type="ARBA" id="ARBA00004328"/>
    </source>
</evidence>
<reference evidence="3 4" key="1">
    <citation type="submission" date="2019-06" db="EMBL/GenBank/DDBJ databases">
        <title>Sequencing the genomes of 1000 actinobacteria strains.</title>
        <authorList>
            <person name="Klenk H.-P."/>
        </authorList>
    </citation>
    <scope>NUCLEOTIDE SEQUENCE [LARGE SCALE GENOMIC DNA]</scope>
    <source>
        <strain evidence="3 4">DSM 24617</strain>
    </source>
</reference>
<dbReference type="Pfam" id="PF05065">
    <property type="entry name" value="Phage_capsid"/>
    <property type="match status" value="1"/>
</dbReference>
<dbReference type="NCBIfam" id="TIGR01554">
    <property type="entry name" value="major_cap_HK97"/>
    <property type="match status" value="1"/>
</dbReference>
<dbReference type="InterPro" id="IPR054612">
    <property type="entry name" value="Phage_capsid-like_C"/>
</dbReference>
<name>A0A542XBK1_9MICO</name>
<proteinExistence type="predicted"/>
<dbReference type="OrthoDB" id="3233650at2"/>
<dbReference type="AlphaFoldDB" id="A0A542XBK1"/>
<protein>
    <submittedName>
        <fullName evidence="3">HK97 family phage major capsid protein</fullName>
    </submittedName>
</protein>
<evidence type="ECO:0000259" key="2">
    <source>
        <dbReference type="Pfam" id="PF05065"/>
    </source>
</evidence>
<dbReference type="EMBL" id="VFOK01000001">
    <property type="protein sequence ID" value="TQL33219.1"/>
    <property type="molecule type" value="Genomic_DNA"/>
</dbReference>
<comment type="subcellular location">
    <subcellularLocation>
        <location evidence="1">Virion</location>
    </subcellularLocation>
</comment>